<keyword evidence="3" id="KW-0805">Transcription regulation</keyword>
<dbReference type="InterPro" id="IPR009057">
    <property type="entry name" value="Homeodomain-like_sf"/>
</dbReference>
<evidence type="ECO:0000256" key="8">
    <source>
        <dbReference type="PROSITE-ProRule" id="PRU00108"/>
    </source>
</evidence>
<protein>
    <recommendedName>
        <fullName evidence="10">Homeobox domain-containing protein</fullName>
    </recommendedName>
</protein>
<keyword evidence="4 8" id="KW-0238">DNA-binding</keyword>
<evidence type="ECO:0000256" key="5">
    <source>
        <dbReference type="ARBA" id="ARBA00023155"/>
    </source>
</evidence>
<dbReference type="InterPro" id="IPR050224">
    <property type="entry name" value="TALE_homeobox"/>
</dbReference>
<dbReference type="SMART" id="SM00389">
    <property type="entry name" value="HOX"/>
    <property type="match status" value="1"/>
</dbReference>
<dbReference type="InterPro" id="IPR001356">
    <property type="entry name" value="HD"/>
</dbReference>
<keyword evidence="6" id="KW-0804">Transcription</keyword>
<keyword evidence="12" id="KW-1185">Reference proteome</keyword>
<evidence type="ECO:0000313" key="11">
    <source>
        <dbReference type="EMBL" id="KAK1616243.1"/>
    </source>
</evidence>
<feature type="DNA-binding region" description="Homeobox" evidence="8">
    <location>
        <begin position="272"/>
        <end position="334"/>
    </location>
</feature>
<dbReference type="CDD" id="cd00086">
    <property type="entry name" value="homeodomain"/>
    <property type="match status" value="1"/>
</dbReference>
<feature type="region of interest" description="Disordered" evidence="9">
    <location>
        <begin position="26"/>
        <end position="67"/>
    </location>
</feature>
<organism evidence="11 12">
    <name type="scientific">Lolium multiflorum</name>
    <name type="common">Italian ryegrass</name>
    <name type="synonym">Lolium perenne subsp. multiflorum</name>
    <dbReference type="NCBI Taxonomy" id="4521"/>
    <lineage>
        <taxon>Eukaryota</taxon>
        <taxon>Viridiplantae</taxon>
        <taxon>Streptophyta</taxon>
        <taxon>Embryophyta</taxon>
        <taxon>Tracheophyta</taxon>
        <taxon>Spermatophyta</taxon>
        <taxon>Magnoliopsida</taxon>
        <taxon>Liliopsida</taxon>
        <taxon>Poales</taxon>
        <taxon>Poaceae</taxon>
        <taxon>BOP clade</taxon>
        <taxon>Pooideae</taxon>
        <taxon>Poodae</taxon>
        <taxon>Poeae</taxon>
        <taxon>Poeae Chloroplast Group 2 (Poeae type)</taxon>
        <taxon>Loliodinae</taxon>
        <taxon>Loliinae</taxon>
        <taxon>Lolium</taxon>
    </lineage>
</organism>
<accession>A0AAD8RBF4</accession>
<evidence type="ECO:0000256" key="6">
    <source>
        <dbReference type="ARBA" id="ARBA00023163"/>
    </source>
</evidence>
<comment type="subcellular location">
    <subcellularLocation>
        <location evidence="1 8">Nucleus</location>
    </subcellularLocation>
</comment>
<dbReference type="SUPFAM" id="SSF46689">
    <property type="entry name" value="Homeodomain-like"/>
    <property type="match status" value="1"/>
</dbReference>
<comment type="caution">
    <text evidence="11">The sequence shown here is derived from an EMBL/GenBank/DDBJ whole genome shotgun (WGS) entry which is preliminary data.</text>
</comment>
<evidence type="ECO:0000256" key="9">
    <source>
        <dbReference type="SAM" id="MobiDB-lite"/>
    </source>
</evidence>
<dbReference type="AlphaFoldDB" id="A0AAD8RBF4"/>
<dbReference type="PANTHER" id="PTHR11850">
    <property type="entry name" value="HOMEOBOX PROTEIN TRANSCRIPTION FACTORS"/>
    <property type="match status" value="1"/>
</dbReference>
<feature type="compositionally biased region" description="Low complexity" evidence="9">
    <location>
        <begin position="28"/>
        <end position="43"/>
    </location>
</feature>
<dbReference type="PROSITE" id="PS50071">
    <property type="entry name" value="HOMEOBOX_2"/>
    <property type="match status" value="1"/>
</dbReference>
<gene>
    <name evidence="11" type="ORF">QYE76_021760</name>
</gene>
<dbReference type="Proteomes" id="UP001231189">
    <property type="component" value="Unassembled WGS sequence"/>
</dbReference>
<comment type="similarity">
    <text evidence="2">Belongs to the TALE/BELL homeobox family.</text>
</comment>
<evidence type="ECO:0000256" key="3">
    <source>
        <dbReference type="ARBA" id="ARBA00023015"/>
    </source>
</evidence>
<dbReference type="EMBL" id="JAUUTY010000006">
    <property type="protein sequence ID" value="KAK1616243.1"/>
    <property type="molecule type" value="Genomic_DNA"/>
</dbReference>
<evidence type="ECO:0000313" key="12">
    <source>
        <dbReference type="Proteomes" id="UP001231189"/>
    </source>
</evidence>
<dbReference type="GO" id="GO:0003677">
    <property type="term" value="F:DNA binding"/>
    <property type="evidence" value="ECO:0007669"/>
    <property type="project" value="UniProtKB-UniRule"/>
</dbReference>
<dbReference type="Pfam" id="PF05920">
    <property type="entry name" value="Homeobox_KN"/>
    <property type="match status" value="1"/>
</dbReference>
<evidence type="ECO:0000256" key="2">
    <source>
        <dbReference type="ARBA" id="ARBA00006454"/>
    </source>
</evidence>
<dbReference type="GO" id="GO:0006355">
    <property type="term" value="P:regulation of DNA-templated transcription"/>
    <property type="evidence" value="ECO:0007669"/>
    <property type="project" value="InterPro"/>
</dbReference>
<evidence type="ECO:0000256" key="4">
    <source>
        <dbReference type="ARBA" id="ARBA00023125"/>
    </source>
</evidence>
<dbReference type="InterPro" id="IPR008422">
    <property type="entry name" value="KN_HD"/>
</dbReference>
<feature type="domain" description="Homeobox" evidence="10">
    <location>
        <begin position="270"/>
        <end position="333"/>
    </location>
</feature>
<keyword evidence="5 8" id="KW-0371">Homeobox</keyword>
<dbReference type="Pfam" id="PF07526">
    <property type="entry name" value="POX"/>
    <property type="match status" value="1"/>
</dbReference>
<sequence>MDGGYGRSGAVTLAWHGQSDARAMAPCSVSSSDSMASSTDQFSPGPSRSAVTHTSRAEPSQQQQAYFQQAQPRFWPVHFAVVVARSPYAPVAQRALNDAVGYVLRGVVDVDDPDVSGASSCSAVGPGDQSIASLEERSHGHGGARWGEAHRVRNELINLLQLLDEKYYRCLEEIQSTTAKFSGLTQPPGSSGGSICAPFAHRAVSSAYRALRRRITGEIMAAEGWPSHPHPHRSESSMMVSGVKMEESGSWDESAFIQKHLVPRRRALPHQDWRPHRGLPERSVSVLKAWLFENFLHPYPQDSEKDMLAARTGLTRNQVANWFINARVRLWKPLIVELHDELKRSSGRVDGPAAPAMEHMSSSQYVVG</sequence>
<proteinExistence type="inferred from homology"/>
<evidence type="ECO:0000256" key="1">
    <source>
        <dbReference type="ARBA" id="ARBA00004123"/>
    </source>
</evidence>
<dbReference type="GO" id="GO:0005634">
    <property type="term" value="C:nucleus"/>
    <property type="evidence" value="ECO:0007669"/>
    <property type="project" value="UniProtKB-SubCell"/>
</dbReference>
<keyword evidence="7 8" id="KW-0539">Nucleus</keyword>
<name>A0AAD8RBF4_LOLMU</name>
<evidence type="ECO:0000256" key="7">
    <source>
        <dbReference type="ARBA" id="ARBA00023242"/>
    </source>
</evidence>
<dbReference type="Gene3D" id="1.10.10.60">
    <property type="entry name" value="Homeodomain-like"/>
    <property type="match status" value="1"/>
</dbReference>
<feature type="compositionally biased region" description="Polar residues" evidence="9">
    <location>
        <begin position="44"/>
        <end position="60"/>
    </location>
</feature>
<feature type="region of interest" description="Disordered" evidence="9">
    <location>
        <begin position="346"/>
        <end position="368"/>
    </location>
</feature>
<reference evidence="11" key="1">
    <citation type="submission" date="2023-07" db="EMBL/GenBank/DDBJ databases">
        <title>A chromosome-level genome assembly of Lolium multiflorum.</title>
        <authorList>
            <person name="Chen Y."/>
            <person name="Copetti D."/>
            <person name="Kolliker R."/>
            <person name="Studer B."/>
        </authorList>
    </citation>
    <scope>NUCLEOTIDE SEQUENCE</scope>
    <source>
        <strain evidence="11">02402/16</strain>
        <tissue evidence="11">Leaf</tissue>
    </source>
</reference>
<dbReference type="InterPro" id="IPR006563">
    <property type="entry name" value="POX_dom"/>
</dbReference>
<evidence type="ECO:0000259" key="10">
    <source>
        <dbReference type="PROSITE" id="PS50071"/>
    </source>
</evidence>